<evidence type="ECO:0000313" key="2">
    <source>
        <dbReference type="EMBL" id="KAK2957168.1"/>
    </source>
</evidence>
<proteinExistence type="predicted"/>
<accession>A0ABQ9Y0A0</accession>
<sequence length="2415" mass="257471">MLLCILVSSFVSYSSALDRTDCLMKDILAGQMNQQHNLLEDVFPHDESAKMKSLPAQMDLDGIFTSSDLKIENSRVTMKGHNTRTIILPNSSDQKSLSLFHLTNSTLLFQDITFSLLTEGYGIEKGWPQSELRQSVWCAKMEGSSLSTDRCMFILSGRENLFVLSSPGPEATNPPNSVVLHSCSFHTKDGILSPFCQIDPECSLSSHNDIAVVSCRLSDLQVASSSGLAVSSSSCRRLSMSTTLSWLSLRNLSRTVGSVECGMGCEVSKESVLGSELDGVEDGLYGTVTKPLCTKHPFMSMNTSFTNIRNSEEHEHNPTNLTHVGQTYDANQASNRFGRVDLEAPVSFIECSITSTTPTINMNFIHLTNHADDLTIKSCTFQVNTTSSVFVRLINWQPAIGSFPTLTIDKLNSEYSATDKGTNPQSVIYVSRSVTAHITNSNFTSTDGCSAARPLLFSPGTFIHHIFGCVFSDAITTAGGGVIAIGSGGDLIMSDCLMQNNRATANGGCMSVNSHCLTFHRCVFKGNSAVRGGCITSSTLSLGVWEDCHFEENTATEGHHFSGNDIYTSVGTTAYHNSTLIVGCTSTSSAPKISFYQSATGNGAHPQAEILLPDPSTKTDYEQKLSVAVDGSGSTCSEALPCQTIEDALLTISTTGRNRILIGTGTFEDTTTRTVSGSVELVGNGWVRDSSFFTTVVSGGMKVGSGGNVTLRSMTLLPSTATTIVVEMEEEGVLRLSFVRIDEISSHSSSLISISKGTTTLFRCWFDKVNLTSSAFVSVSGSASLNVLGTYFMLITRTNGEGASCIDSESTGQLALDTSDFGNCSSSGVAGALHLKGITPLASLNFNQVYFFNNEAKTESTATGGTVLKAHDMIVEGFDSKNLSENNVKSTSPQISFLRLGQPTSLSFNRDFGYSNDGAGFPLAGKYTQGIPLSQFTSLKIMTEQVFRSGEIVSPILSGLTLTLEPLLAEYVHIEWRYGTIHPSTSSETLVTTGQNATFQFAFCSHIFTAVPTVTPFVVNHPSGFFDLFSGSLNFTCPTTNLPVPLFSLSTGQLRLINCIFNAVLSFSGCSMIEGTGGSVILTGGVFKQITSTGNGSVVHATSTIVNADGSKFEGCQSKNGGAIWFEATGTKYLRVSHPSSSTHSTTFENCEAAERGGAICVEGSSSISNPIRFFTDNINHARFSGNKATVSGNDVFVGKNVFGSRKISEIGLFGGGSLSDWFHVVIEDLGKTEEEKVDIGLLIPLPTVSVNGSVNELTTGMSGTDNDACKWTSTFCATLVYAMNSLRSKHDGKDIEMKAQFVWNMTYTELPMRVSDQNVKLTGTTAKDQTKCNETRTIVEMDSKSAAGSALFTIENQAVFSVSNMDLKIREGHGLFVVESTGNSLRIENCGMIASSDSTLSESVICVNGGSLELVSSLLNTTELPTCSLSVALISVNSATANVILDTVSISGFSFSSSSLVHLVTETSMTVKHVRFKRCVHSLGNGHLVLVEGNNFVEQISPANWEGTFSEDTPMDSLWGKDSTLSSSSEWNEASLLFYLFRPDGKIVAGGTGNKASTHPFCGSEQLICSTLESAHTSLRNGLDTVWIESDISLISKLRVATSATLTSSTSTKRVVWLTESGMIEVDGIGITVTMTSLTVSCDSSSISPTLFSVKSGTLDVDECVLGGSSSENALVLSSFVTSLISVGQAGVFDLRSSKISNVVFAHSSDGSAVVVEKGGSFVTDSSESVSSIRSNGTGSHLLMFGDSFGTIAGSAEMKKLKPGIPEIGFFSLEERKRLAGSVDGDVESILYEWHERESGVVHVRREGVDAAKGGHACLPQQTLSFCLTELVSGGKIVIDSAFSLAEALVQPNSEITISANPMKNEEIGVEVEVVELGSFSVSQGHLTVSSLSFSTAIKAGPFMTVSNTGSLTITSCSFSGFSSGSSGSVVSASLGDANTLSITSSKFSNCKSDLSGGVIHLILSSATESSQIEMKGTFSDCFCGNGKKGDWVFVEGTNLENQIDAQNWNGHPTTFGDENENRMWGTDSSESSPIFSSSTLLVYLLETTLDEVFVSSLGRDVRGCGLARWPCKTISSSTSHLLNSTTSQVTLHDASSLTEEVVNSWNHLIVCGDEQTSKDVLVSLSGRFSIPILKLSLSFIAFDTNEGCFATSLITLSGTGSLSVDSCSFRSFHSSSSGSIVCGTVSSSSFLSLTASSFSSCRSDGDGGVIWVRCEESVESSSLVVNCSFDTLCGCGSGSKGEWVFVEGFGFEDLISAPNWERTSSSLSSPTNDSLLFGVDRNEAESSSFHSLSLLYYLTEFRGSTIFVGSNGRDSNGCGHSERMCKRLERGHAHLKGTMSLELFVVETVSLTSVLTFAPNNLVITSQIGRGIVNVEGEGTLLQSGRCDMLDAVHNWSWTTDSDIVFIRKVGCV</sequence>
<evidence type="ECO:0000313" key="3">
    <source>
        <dbReference type="Proteomes" id="UP001281761"/>
    </source>
</evidence>
<name>A0ABQ9Y0A0_9EUKA</name>
<dbReference type="InterPro" id="IPR011050">
    <property type="entry name" value="Pectin_lyase_fold/virulence"/>
</dbReference>
<keyword evidence="3" id="KW-1185">Reference proteome</keyword>
<evidence type="ECO:0000256" key="1">
    <source>
        <dbReference type="SAM" id="SignalP"/>
    </source>
</evidence>
<organism evidence="2 3">
    <name type="scientific">Blattamonas nauphoetae</name>
    <dbReference type="NCBI Taxonomy" id="2049346"/>
    <lineage>
        <taxon>Eukaryota</taxon>
        <taxon>Metamonada</taxon>
        <taxon>Preaxostyla</taxon>
        <taxon>Oxymonadida</taxon>
        <taxon>Blattamonas</taxon>
    </lineage>
</organism>
<protein>
    <submittedName>
        <fullName evidence="2">Uncharacterized protein</fullName>
    </submittedName>
</protein>
<keyword evidence="1" id="KW-0732">Signal</keyword>
<dbReference type="Proteomes" id="UP001281761">
    <property type="component" value="Unassembled WGS sequence"/>
</dbReference>
<dbReference type="EMBL" id="JARBJD010000048">
    <property type="protein sequence ID" value="KAK2957168.1"/>
    <property type="molecule type" value="Genomic_DNA"/>
</dbReference>
<gene>
    <name evidence="2" type="ORF">BLNAU_7762</name>
</gene>
<comment type="caution">
    <text evidence="2">The sequence shown here is derived from an EMBL/GenBank/DDBJ whole genome shotgun (WGS) entry which is preliminary data.</text>
</comment>
<dbReference type="SUPFAM" id="SSF51126">
    <property type="entry name" value="Pectin lyase-like"/>
    <property type="match status" value="1"/>
</dbReference>
<reference evidence="2 3" key="1">
    <citation type="journal article" date="2022" name="bioRxiv">
        <title>Genomics of Preaxostyla Flagellates Illuminates Evolutionary Transitions and the Path Towards Mitochondrial Loss.</title>
        <authorList>
            <person name="Novak L.V.F."/>
            <person name="Treitli S.C."/>
            <person name="Pyrih J."/>
            <person name="Halakuc P."/>
            <person name="Pipaliya S.V."/>
            <person name="Vacek V."/>
            <person name="Brzon O."/>
            <person name="Soukal P."/>
            <person name="Eme L."/>
            <person name="Dacks J.B."/>
            <person name="Karnkowska A."/>
            <person name="Elias M."/>
            <person name="Hampl V."/>
        </authorList>
    </citation>
    <scope>NUCLEOTIDE SEQUENCE [LARGE SCALE GENOMIC DNA]</scope>
    <source>
        <strain evidence="2">NAU3</strain>
        <tissue evidence="2">Gut</tissue>
    </source>
</reference>
<feature type="chain" id="PRO_5047206459" evidence="1">
    <location>
        <begin position="17"/>
        <end position="2415"/>
    </location>
</feature>
<feature type="signal peptide" evidence="1">
    <location>
        <begin position="1"/>
        <end position="16"/>
    </location>
</feature>